<evidence type="ECO:0000259" key="5">
    <source>
        <dbReference type="PROSITE" id="PS50931"/>
    </source>
</evidence>
<reference evidence="6 7" key="1">
    <citation type="journal article" date="2022" name="J Glob Antimicrob Resist">
        <title>First complete genome of a multidrug resistant strain of the novel human pathogen Kalamiella piersonii (GABEKP28) identified in human saliva.</title>
        <authorList>
            <person name="McDonagh F."/>
            <person name="Singh N.K."/>
            <person name="Venkateswaran K."/>
            <person name="Lonappan A.M."/>
            <person name="Hallahan B."/>
            <person name="Tuohy A."/>
            <person name="Burke L."/>
            <person name="Kovarova A."/>
            <person name="Miliotis G."/>
        </authorList>
    </citation>
    <scope>NUCLEOTIDE SEQUENCE [LARGE SCALE GENOMIC DNA]</scope>
    <source>
        <strain evidence="6 7">GABEKP28</strain>
    </source>
</reference>
<dbReference type="InterPro" id="IPR005119">
    <property type="entry name" value="LysR_subst-bd"/>
</dbReference>
<dbReference type="AlphaFoldDB" id="A0AAJ5UBX7"/>
<dbReference type="PROSITE" id="PS50931">
    <property type="entry name" value="HTH_LYSR"/>
    <property type="match status" value="1"/>
</dbReference>
<dbReference type="Proteomes" id="UP001211544">
    <property type="component" value="Plasmid pGABEKP28_2"/>
</dbReference>
<organism evidence="6 7">
    <name type="scientific">Pantoea piersonii</name>
    <dbReference type="NCBI Taxonomy" id="2364647"/>
    <lineage>
        <taxon>Bacteria</taxon>
        <taxon>Pseudomonadati</taxon>
        <taxon>Pseudomonadota</taxon>
        <taxon>Gammaproteobacteria</taxon>
        <taxon>Enterobacterales</taxon>
        <taxon>Erwiniaceae</taxon>
        <taxon>Pantoea</taxon>
    </lineage>
</organism>
<sequence>MNKLRGMEVFVAVVESGSFSEAAKRLDISSVMVGKTVAQMETQLQARLLQRNTRRQTLTEAGKAWYEECLHVLDALHSAENRIESLRRFPAGSLRISAATTLGSTLVAPLCSEFQQQFPDVHIELDLSDRFVDVVAEGFDFVFRIGELPTDTPLVAQRLGDYRMVIAGAPAYLARYGAPQSTDALKTHRCLRYSNWNSLNGWRSGDSLLWPENATFSCNDGQALRRAALAGAGLILQPRFLLADDIAAGRLVPLLEDALPAPRPIHLLWRQDVHYVAKHRSFVEWISLRAPHEIARYEKK</sequence>
<evidence type="ECO:0000256" key="4">
    <source>
        <dbReference type="ARBA" id="ARBA00023163"/>
    </source>
</evidence>
<dbReference type="PANTHER" id="PTHR30537">
    <property type="entry name" value="HTH-TYPE TRANSCRIPTIONAL REGULATOR"/>
    <property type="match status" value="1"/>
</dbReference>
<dbReference type="FunFam" id="1.10.10.10:FF:000001">
    <property type="entry name" value="LysR family transcriptional regulator"/>
    <property type="match status" value="1"/>
</dbReference>
<evidence type="ECO:0000256" key="1">
    <source>
        <dbReference type="ARBA" id="ARBA00009437"/>
    </source>
</evidence>
<keyword evidence="7" id="KW-1185">Reference proteome</keyword>
<feature type="domain" description="HTH lysR-type" evidence="5">
    <location>
        <begin position="1"/>
        <end position="59"/>
    </location>
</feature>
<keyword evidence="6" id="KW-0614">Plasmid</keyword>
<dbReference type="RefSeq" id="WP_269950651.1">
    <property type="nucleotide sequence ID" value="NZ_CP104760.1"/>
</dbReference>
<accession>A0AAJ5UBX7</accession>
<dbReference type="InterPro" id="IPR036390">
    <property type="entry name" value="WH_DNA-bd_sf"/>
</dbReference>
<dbReference type="Gene3D" id="1.10.10.10">
    <property type="entry name" value="Winged helix-like DNA-binding domain superfamily/Winged helix DNA-binding domain"/>
    <property type="match status" value="1"/>
</dbReference>
<evidence type="ECO:0000313" key="7">
    <source>
        <dbReference type="Proteomes" id="UP001211544"/>
    </source>
</evidence>
<dbReference type="EMBL" id="CP104760">
    <property type="protein sequence ID" value="WBG93334.1"/>
    <property type="molecule type" value="Genomic_DNA"/>
</dbReference>
<protein>
    <submittedName>
        <fullName evidence="6">LysR substrate-binding domain-containing protein</fullName>
    </submittedName>
</protein>
<name>A0AAJ5UBX7_9GAMM</name>
<proteinExistence type="inferred from homology"/>
<dbReference type="GO" id="GO:0003677">
    <property type="term" value="F:DNA binding"/>
    <property type="evidence" value="ECO:0007669"/>
    <property type="project" value="UniProtKB-KW"/>
</dbReference>
<evidence type="ECO:0000313" key="6">
    <source>
        <dbReference type="EMBL" id="WBG93334.1"/>
    </source>
</evidence>
<geneLocation type="plasmid" evidence="6 7">
    <name>pGABEKP28_2</name>
</geneLocation>
<dbReference type="Pfam" id="PF03466">
    <property type="entry name" value="LysR_substrate"/>
    <property type="match status" value="1"/>
</dbReference>
<dbReference type="KEGG" id="kpie:N5580_21485"/>
<dbReference type="GO" id="GO:0003700">
    <property type="term" value="F:DNA-binding transcription factor activity"/>
    <property type="evidence" value="ECO:0007669"/>
    <property type="project" value="InterPro"/>
</dbReference>
<dbReference type="InterPro" id="IPR000847">
    <property type="entry name" value="LysR_HTH_N"/>
</dbReference>
<keyword evidence="4" id="KW-0804">Transcription</keyword>
<evidence type="ECO:0000256" key="2">
    <source>
        <dbReference type="ARBA" id="ARBA00023015"/>
    </source>
</evidence>
<dbReference type="InterPro" id="IPR058163">
    <property type="entry name" value="LysR-type_TF_proteobact-type"/>
</dbReference>
<dbReference type="Gene3D" id="3.40.190.290">
    <property type="match status" value="1"/>
</dbReference>
<keyword evidence="2" id="KW-0805">Transcription regulation</keyword>
<dbReference type="SUPFAM" id="SSF46785">
    <property type="entry name" value="Winged helix' DNA-binding domain"/>
    <property type="match status" value="1"/>
</dbReference>
<dbReference type="Pfam" id="PF00126">
    <property type="entry name" value="HTH_1"/>
    <property type="match status" value="1"/>
</dbReference>
<comment type="similarity">
    <text evidence="1">Belongs to the LysR transcriptional regulatory family.</text>
</comment>
<dbReference type="PANTHER" id="PTHR30537:SF5">
    <property type="entry name" value="HTH-TYPE TRANSCRIPTIONAL ACTIVATOR TTDR-RELATED"/>
    <property type="match status" value="1"/>
</dbReference>
<keyword evidence="3" id="KW-0238">DNA-binding</keyword>
<evidence type="ECO:0000256" key="3">
    <source>
        <dbReference type="ARBA" id="ARBA00023125"/>
    </source>
</evidence>
<dbReference type="SUPFAM" id="SSF53850">
    <property type="entry name" value="Periplasmic binding protein-like II"/>
    <property type="match status" value="1"/>
</dbReference>
<gene>
    <name evidence="6" type="ORF">N5580_21485</name>
</gene>
<dbReference type="InterPro" id="IPR036388">
    <property type="entry name" value="WH-like_DNA-bd_sf"/>
</dbReference>